<dbReference type="PROSITE" id="PS00344">
    <property type="entry name" value="GATA_ZN_FINGER_1"/>
    <property type="match status" value="1"/>
</dbReference>
<keyword evidence="3 10" id="KW-0863">Zinc-finger</keyword>
<protein>
    <submittedName>
        <fullName evidence="13">Transcription factor GATA1</fullName>
    </submittedName>
</protein>
<evidence type="ECO:0000256" key="11">
    <source>
        <dbReference type="SAM" id="MobiDB-lite"/>
    </source>
</evidence>
<keyword evidence="2" id="KW-0479">Metal-binding</keyword>
<feature type="region of interest" description="Disordered" evidence="11">
    <location>
        <begin position="207"/>
        <end position="228"/>
    </location>
</feature>
<dbReference type="InterPro" id="IPR052138">
    <property type="entry name" value="GATA_ZnFinger_Domain"/>
</dbReference>
<evidence type="ECO:0000256" key="7">
    <source>
        <dbReference type="ARBA" id="ARBA00023163"/>
    </source>
</evidence>
<evidence type="ECO:0000256" key="4">
    <source>
        <dbReference type="ARBA" id="ARBA00022833"/>
    </source>
</evidence>
<keyword evidence="6" id="KW-0238">DNA-binding</keyword>
<dbReference type="Pfam" id="PF00320">
    <property type="entry name" value="GATA"/>
    <property type="match status" value="1"/>
</dbReference>
<dbReference type="GO" id="GO:0006355">
    <property type="term" value="P:regulation of DNA-templated transcription"/>
    <property type="evidence" value="ECO:0007669"/>
    <property type="project" value="InterPro"/>
</dbReference>
<dbReference type="GO" id="GO:0005634">
    <property type="term" value="C:nucleus"/>
    <property type="evidence" value="ECO:0007669"/>
    <property type="project" value="UniProtKB-SubCell"/>
</dbReference>
<dbReference type="Gene3D" id="3.30.50.10">
    <property type="entry name" value="Erythroid Transcription Factor GATA-1, subunit A"/>
    <property type="match status" value="1"/>
</dbReference>
<dbReference type="SUPFAM" id="SSF57716">
    <property type="entry name" value="Glucocorticoid receptor-like (DNA-binding domain)"/>
    <property type="match status" value="1"/>
</dbReference>
<reference evidence="13" key="1">
    <citation type="submission" date="2018-04" db="EMBL/GenBank/DDBJ databases">
        <title>Isolation and characterization of transcription inhibitors in persimmon fruit postharvest deastringency.</title>
        <authorList>
            <person name="Zhu Q."/>
            <person name="Deng C."/>
            <person name="Yin X."/>
        </authorList>
    </citation>
    <scope>NUCLEOTIDE SEQUENCE</scope>
</reference>
<comment type="subcellular location">
    <subcellularLocation>
        <location evidence="1">Nucleus</location>
    </subcellularLocation>
</comment>
<dbReference type="InterPro" id="IPR013088">
    <property type="entry name" value="Znf_NHR/GATA"/>
</dbReference>
<evidence type="ECO:0000256" key="5">
    <source>
        <dbReference type="ARBA" id="ARBA00023015"/>
    </source>
</evidence>
<proteinExistence type="evidence at transcript level"/>
<evidence type="ECO:0000256" key="8">
    <source>
        <dbReference type="ARBA" id="ARBA00023242"/>
    </source>
</evidence>
<keyword evidence="5" id="KW-0805">Transcription regulation</keyword>
<evidence type="ECO:0000256" key="1">
    <source>
        <dbReference type="ARBA" id="ARBA00004123"/>
    </source>
</evidence>
<keyword evidence="7" id="KW-0804">Transcription</keyword>
<dbReference type="PANTHER" id="PTHR47255:SF13">
    <property type="entry name" value="GATA-TYPE DOMAIN-CONTAINING PROTEIN"/>
    <property type="match status" value="1"/>
</dbReference>
<keyword evidence="4" id="KW-0862">Zinc</keyword>
<dbReference type="AlphaFoldDB" id="A0A3S8T8Z3"/>
<dbReference type="PROSITE" id="PS50114">
    <property type="entry name" value="GATA_ZN_FINGER_2"/>
    <property type="match status" value="1"/>
</dbReference>
<sequence>MSTPVYLNSPPSPFPFLELKEDHPQLHFFIPPSQAAASSLSSPIFFDTTRDPQQKNDQQANYKYILHGGSSDHQVIASSSGQPMVGSSEYSHEFSSCKLDGEANKPAKWMSWKMRMINSAATDKQEGITPKFHDQEQHKSGSNSPNNGNNTVRVCSDCSTTKTPLWRSGPQGPKSLCNACGIRQRKARRAMAAAAVAAAATQRMVVGPDNSSTTRPHKVQSKEKKPRMGHQYKKPLFKLPGSPQCGEKNALKEFALSLSKNNSSLQQSFPKDVEEAAVLLMALSCGRL</sequence>
<accession>A0A3S8T8Z3</accession>
<evidence type="ECO:0000256" key="2">
    <source>
        <dbReference type="ARBA" id="ARBA00022723"/>
    </source>
</evidence>
<feature type="domain" description="GATA-type" evidence="12">
    <location>
        <begin position="149"/>
        <end position="185"/>
    </location>
</feature>
<dbReference type="FunFam" id="3.30.50.10:FF:000055">
    <property type="entry name" value="GATA transcription factor 21"/>
    <property type="match status" value="1"/>
</dbReference>
<dbReference type="PANTHER" id="PTHR47255">
    <property type="entry name" value="GATA TRANSCRIPTION FACTOR 22-RELATED"/>
    <property type="match status" value="1"/>
</dbReference>
<dbReference type="EMBL" id="MH210697">
    <property type="protein sequence ID" value="AZL19368.1"/>
    <property type="molecule type" value="mRNA"/>
</dbReference>
<evidence type="ECO:0000256" key="10">
    <source>
        <dbReference type="PROSITE-ProRule" id="PRU00094"/>
    </source>
</evidence>
<keyword evidence="8" id="KW-0539">Nucleus</keyword>
<feature type="compositionally biased region" description="Basic residues" evidence="11">
    <location>
        <begin position="215"/>
        <end position="228"/>
    </location>
</feature>
<evidence type="ECO:0000313" key="13">
    <source>
        <dbReference type="EMBL" id="AZL19368.1"/>
    </source>
</evidence>
<evidence type="ECO:0000256" key="3">
    <source>
        <dbReference type="ARBA" id="ARBA00022771"/>
    </source>
</evidence>
<evidence type="ECO:0000256" key="6">
    <source>
        <dbReference type="ARBA" id="ARBA00023125"/>
    </source>
</evidence>
<evidence type="ECO:0000256" key="9">
    <source>
        <dbReference type="ARBA" id="ARBA00024019"/>
    </source>
</evidence>
<dbReference type="GO" id="GO:0000976">
    <property type="term" value="F:transcription cis-regulatory region binding"/>
    <property type="evidence" value="ECO:0007669"/>
    <property type="project" value="UniProtKB-ARBA"/>
</dbReference>
<comment type="similarity">
    <text evidence="9">Belongs to the type IV zinc-finger family. Class B subfamily.</text>
</comment>
<evidence type="ECO:0000259" key="12">
    <source>
        <dbReference type="PROSITE" id="PS50114"/>
    </source>
</evidence>
<dbReference type="GO" id="GO:0008270">
    <property type="term" value="F:zinc ion binding"/>
    <property type="evidence" value="ECO:0007669"/>
    <property type="project" value="UniProtKB-KW"/>
</dbReference>
<dbReference type="CDD" id="cd00202">
    <property type="entry name" value="ZnF_GATA"/>
    <property type="match status" value="1"/>
</dbReference>
<dbReference type="InterPro" id="IPR000679">
    <property type="entry name" value="Znf_GATA"/>
</dbReference>
<organism evidence="13">
    <name type="scientific">Diospyros kaki</name>
    <name type="common">Kaki persimmon</name>
    <name type="synonym">Diospyros chinensis</name>
    <dbReference type="NCBI Taxonomy" id="35925"/>
    <lineage>
        <taxon>Eukaryota</taxon>
        <taxon>Viridiplantae</taxon>
        <taxon>Streptophyta</taxon>
        <taxon>Embryophyta</taxon>
        <taxon>Tracheophyta</taxon>
        <taxon>Spermatophyta</taxon>
        <taxon>Magnoliopsida</taxon>
        <taxon>eudicotyledons</taxon>
        <taxon>Gunneridae</taxon>
        <taxon>Pentapetalae</taxon>
        <taxon>asterids</taxon>
        <taxon>Ericales</taxon>
        <taxon>Ebenaceae</taxon>
        <taxon>Diospyros</taxon>
    </lineage>
</organism>
<name>A0A3S8T8Z3_DIOKA</name>
<dbReference type="SMART" id="SM00401">
    <property type="entry name" value="ZnF_GATA"/>
    <property type="match status" value="1"/>
</dbReference>